<dbReference type="PROSITE" id="PS51782">
    <property type="entry name" value="LYSM"/>
    <property type="match status" value="1"/>
</dbReference>
<dbReference type="AlphaFoldDB" id="A0A1W6B9X0"/>
<keyword evidence="2" id="KW-0963">Cytoplasm</keyword>
<dbReference type="STRING" id="1891675.B1H58_18850"/>
<evidence type="ECO:0000259" key="5">
    <source>
        <dbReference type="PROSITE" id="PS51782"/>
    </source>
</evidence>
<dbReference type="Gene3D" id="3.10.350.10">
    <property type="entry name" value="LysM domain"/>
    <property type="match status" value="1"/>
</dbReference>
<evidence type="ECO:0000256" key="1">
    <source>
        <dbReference type="ARBA" id="ARBA00004496"/>
    </source>
</evidence>
<comment type="subcellular location">
    <subcellularLocation>
        <location evidence="1">Cytoplasm</location>
    </subcellularLocation>
</comment>
<proteinExistence type="predicted"/>
<dbReference type="InterPro" id="IPR036779">
    <property type="entry name" value="LysM_dom_sf"/>
</dbReference>
<evidence type="ECO:0000313" key="6">
    <source>
        <dbReference type="EMBL" id="ARJ43905.1"/>
    </source>
</evidence>
<evidence type="ECO:0000256" key="2">
    <source>
        <dbReference type="ARBA" id="ARBA00022490"/>
    </source>
</evidence>
<reference evidence="6 7" key="1">
    <citation type="submission" date="2017-02" db="EMBL/GenBank/DDBJ databases">
        <title>Complete genome sequence of the drought resistance-promoting endophyte Pantoea alhagi LTYR-11Z.</title>
        <authorList>
            <person name="Zhang L."/>
        </authorList>
    </citation>
    <scope>NUCLEOTIDE SEQUENCE [LARGE SCALE GENOMIC DNA]</scope>
    <source>
        <strain evidence="6 7">LTYR-11Z</strain>
    </source>
</reference>
<feature type="domain" description="BON" evidence="4">
    <location>
        <begin position="21"/>
        <end position="89"/>
    </location>
</feature>
<dbReference type="Proteomes" id="UP000192900">
    <property type="component" value="Chromosome"/>
</dbReference>
<dbReference type="OrthoDB" id="370541at2"/>
<dbReference type="InterPro" id="IPR018392">
    <property type="entry name" value="LysM"/>
</dbReference>
<name>A0A1W6B9X0_9GAMM</name>
<dbReference type="Gene3D" id="3.30.1340.30">
    <property type="match status" value="1"/>
</dbReference>
<evidence type="ECO:0000313" key="7">
    <source>
        <dbReference type="Proteomes" id="UP000192900"/>
    </source>
</evidence>
<dbReference type="CDD" id="cd00118">
    <property type="entry name" value="LysM"/>
    <property type="match status" value="1"/>
</dbReference>
<keyword evidence="7" id="KW-1185">Reference proteome</keyword>
<dbReference type="InterPro" id="IPR052196">
    <property type="entry name" value="Bact_Kbp"/>
</dbReference>
<dbReference type="SUPFAM" id="SSF54106">
    <property type="entry name" value="LysM domain"/>
    <property type="match status" value="1"/>
</dbReference>
<evidence type="ECO:0000256" key="3">
    <source>
        <dbReference type="ARBA" id="ARBA00072219"/>
    </source>
</evidence>
<dbReference type="SMART" id="SM00257">
    <property type="entry name" value="LysM"/>
    <property type="match status" value="1"/>
</dbReference>
<dbReference type="KEGG" id="palh:B1H58_18850"/>
<dbReference type="NCBIfam" id="NF008399">
    <property type="entry name" value="PRK11198.1"/>
    <property type="match status" value="1"/>
</dbReference>
<dbReference type="PANTHER" id="PTHR34700">
    <property type="entry name" value="POTASSIUM BINDING PROTEIN KBP"/>
    <property type="match status" value="1"/>
</dbReference>
<dbReference type="InterPro" id="IPR007055">
    <property type="entry name" value="BON_dom"/>
</dbReference>
<evidence type="ECO:0000259" key="4">
    <source>
        <dbReference type="PROSITE" id="PS50914"/>
    </source>
</evidence>
<dbReference type="RefSeq" id="WP_085071952.1">
    <property type="nucleotide sequence ID" value="NZ_CP019706.1"/>
</dbReference>
<dbReference type="PROSITE" id="PS50914">
    <property type="entry name" value="BON"/>
    <property type="match status" value="1"/>
</dbReference>
<dbReference type="Pfam" id="PF01476">
    <property type="entry name" value="LysM"/>
    <property type="match status" value="1"/>
</dbReference>
<dbReference type="GO" id="GO:0005737">
    <property type="term" value="C:cytoplasm"/>
    <property type="evidence" value="ECO:0007669"/>
    <property type="project" value="UniProtKB-SubCell"/>
</dbReference>
<protein>
    <recommendedName>
        <fullName evidence="3">Potassium binding protein Kbp</fullName>
    </recommendedName>
</protein>
<dbReference type="Pfam" id="PF04972">
    <property type="entry name" value="BON"/>
    <property type="match status" value="1"/>
</dbReference>
<dbReference type="FunFam" id="3.10.350.10:FF:000001">
    <property type="entry name" value="Peptidoglycan-binding protein LysM"/>
    <property type="match status" value="1"/>
</dbReference>
<sequence>MGLLSFVKDAGEKLWDTVTHNSQEQDAKLKEHLQKTGVPDADKVQVAVKDGQATVTGEGLSQEAKEKILVAIGNVAGISGVDDKVAVSQPATESRFYTVKKGDTLSAVSKEVYGNPNEYNKIFEANKPMLSSPDKIYPGQTLRIPQ</sequence>
<dbReference type="SMART" id="SM00749">
    <property type="entry name" value="BON"/>
    <property type="match status" value="1"/>
</dbReference>
<organism evidence="6 7">
    <name type="scientific">Pantoea alhagi</name>
    <dbReference type="NCBI Taxonomy" id="1891675"/>
    <lineage>
        <taxon>Bacteria</taxon>
        <taxon>Pseudomonadati</taxon>
        <taxon>Pseudomonadota</taxon>
        <taxon>Gammaproteobacteria</taxon>
        <taxon>Enterobacterales</taxon>
        <taxon>Erwiniaceae</taxon>
        <taxon>Pantoea</taxon>
    </lineage>
</organism>
<dbReference type="EMBL" id="CP019706">
    <property type="protein sequence ID" value="ARJ43905.1"/>
    <property type="molecule type" value="Genomic_DNA"/>
</dbReference>
<dbReference type="PANTHER" id="PTHR34700:SF8">
    <property type="entry name" value="POTASSIUM BINDING PROTEIN KBP"/>
    <property type="match status" value="1"/>
</dbReference>
<accession>A0A1W6B9X0</accession>
<dbReference type="InterPro" id="IPR014004">
    <property type="entry name" value="Transpt-assoc_nodulatn_dom_bac"/>
</dbReference>
<feature type="domain" description="LysM" evidence="5">
    <location>
        <begin position="95"/>
        <end position="144"/>
    </location>
</feature>
<gene>
    <name evidence="6" type="ORF">B1H58_18850</name>
</gene>